<accession>A0A8J2KM83</accession>
<dbReference type="AlphaFoldDB" id="A0A8J2KM83"/>
<name>A0A8J2KM83_9HEXA</name>
<dbReference type="Proteomes" id="UP000708208">
    <property type="component" value="Unassembled WGS sequence"/>
</dbReference>
<reference evidence="1" key="1">
    <citation type="submission" date="2021-06" db="EMBL/GenBank/DDBJ databases">
        <authorList>
            <person name="Hodson N. C."/>
            <person name="Mongue J. A."/>
            <person name="Jaron S. K."/>
        </authorList>
    </citation>
    <scope>NUCLEOTIDE SEQUENCE</scope>
</reference>
<gene>
    <name evidence="1" type="ORF">AFUS01_LOCUS16717</name>
</gene>
<protein>
    <submittedName>
        <fullName evidence="1">Uncharacterized protein</fullName>
    </submittedName>
</protein>
<evidence type="ECO:0000313" key="2">
    <source>
        <dbReference type="Proteomes" id="UP000708208"/>
    </source>
</evidence>
<proteinExistence type="predicted"/>
<keyword evidence="2" id="KW-1185">Reference proteome</keyword>
<organism evidence="1 2">
    <name type="scientific">Allacma fusca</name>
    <dbReference type="NCBI Taxonomy" id="39272"/>
    <lineage>
        <taxon>Eukaryota</taxon>
        <taxon>Metazoa</taxon>
        <taxon>Ecdysozoa</taxon>
        <taxon>Arthropoda</taxon>
        <taxon>Hexapoda</taxon>
        <taxon>Collembola</taxon>
        <taxon>Symphypleona</taxon>
        <taxon>Sminthuridae</taxon>
        <taxon>Allacma</taxon>
    </lineage>
</organism>
<sequence>MFYQSRCLHQFPDKLIKKKARNILKINKIGNPLREDEGSKSLQKKQSAVRGNPHTYSKCLVCRSCEIIKGIRTTDL</sequence>
<dbReference type="EMBL" id="CAJVCH010154925">
    <property type="protein sequence ID" value="CAG7727901.1"/>
    <property type="molecule type" value="Genomic_DNA"/>
</dbReference>
<comment type="caution">
    <text evidence="1">The sequence shown here is derived from an EMBL/GenBank/DDBJ whole genome shotgun (WGS) entry which is preliminary data.</text>
</comment>
<evidence type="ECO:0000313" key="1">
    <source>
        <dbReference type="EMBL" id="CAG7727901.1"/>
    </source>
</evidence>